<dbReference type="AlphaFoldDB" id="A0A2R3P7Q7"/>
<dbReference type="NCBIfam" id="NF038029">
    <property type="entry name" value="LP_plasma"/>
    <property type="match status" value="1"/>
</dbReference>
<dbReference type="GO" id="GO:0016020">
    <property type="term" value="C:membrane"/>
    <property type="evidence" value="ECO:0007669"/>
    <property type="project" value="InterPro"/>
</dbReference>
<feature type="chain" id="PRO_5015325132" evidence="1">
    <location>
        <begin position="21"/>
        <end position="305"/>
    </location>
</feature>
<evidence type="ECO:0000256" key="1">
    <source>
        <dbReference type="SAM" id="SignalP"/>
    </source>
</evidence>
<evidence type="ECO:0000313" key="2">
    <source>
        <dbReference type="EMBL" id="AVN64515.1"/>
    </source>
</evidence>
<keyword evidence="1" id="KW-0732">Signal</keyword>
<name>A0A2R3P7Q7_MESFO</name>
<dbReference type="Pfam" id="PF05215">
    <property type="entry name" value="Spiralin"/>
    <property type="match status" value="2"/>
</dbReference>
<dbReference type="InterPro" id="IPR054816">
    <property type="entry name" value="Lipoprotein_mollicutes-type_CS"/>
</dbReference>
<dbReference type="Proteomes" id="UP000239216">
    <property type="component" value="Chromosome"/>
</dbReference>
<organism evidence="2 3">
    <name type="scientific">Mesoplasma florum</name>
    <name type="common">Acholeplasma florum</name>
    <dbReference type="NCBI Taxonomy" id="2151"/>
    <lineage>
        <taxon>Bacteria</taxon>
        <taxon>Bacillati</taxon>
        <taxon>Mycoplasmatota</taxon>
        <taxon>Mollicutes</taxon>
        <taxon>Entomoplasmatales</taxon>
        <taxon>Entomoplasmataceae</taxon>
        <taxon>Mesoplasma</taxon>
    </lineage>
</organism>
<protein>
    <submittedName>
        <fullName evidence="2">Uncharacterized protein</fullName>
    </submittedName>
</protein>
<dbReference type="EMBL" id="CP022513">
    <property type="protein sequence ID" value="AVN64515.1"/>
    <property type="molecule type" value="Genomic_DNA"/>
</dbReference>
<proteinExistence type="predicted"/>
<sequence length="305" mass="31827">MKKLLSILGAVGLTATGASVAVSCSNPTDPGDKAITIANVEKAVGTDIKDLKDLDAVNTALTAKLKDTKDETLKGIKSLTAALKVDSKTNVTVTAVAKDGYKLDKTTFDIEGAIKAEGEVTPPEDTRKDITGLTAEALKLEVSNETTKENVLAALNTHFELEGDAKLVLSTDVTIEIVPAEETTDGTITIAVVEGSTKVKGTNVVLTIAKVTPPEDTRKDITGLTAEALKLEVSNETTKENVLAALNTHFELEGDAILVLSTDVTIEIVPAEETTDGTITIAVVEGSTKVKGTNVVLTIAKTGTE</sequence>
<reference evidence="2 3" key="1">
    <citation type="submission" date="2017-07" db="EMBL/GenBank/DDBJ databases">
        <title>Comparative genomic analysis of Mesoplasma florum.</title>
        <authorList>
            <person name="Baby V."/>
            <person name="Lachance J.-C."/>
            <person name="Gagnon J."/>
            <person name="Lucier J.-F."/>
            <person name="Matteau D."/>
            <person name="Knight T.F."/>
            <person name="Rodrigue S."/>
        </authorList>
    </citation>
    <scope>NUCLEOTIDE SEQUENCE [LARGE SCALE GENOMIC DNA]</scope>
    <source>
        <strain evidence="2 3">CnuA-2</strain>
    </source>
</reference>
<dbReference type="InterPro" id="IPR007880">
    <property type="entry name" value="Spiralin"/>
</dbReference>
<feature type="signal peptide" evidence="1">
    <location>
        <begin position="1"/>
        <end position="20"/>
    </location>
</feature>
<dbReference type="PROSITE" id="PS51257">
    <property type="entry name" value="PROKAR_LIPOPROTEIN"/>
    <property type="match status" value="1"/>
</dbReference>
<accession>A0A2R3P7Q7</accession>
<dbReference type="RefSeq" id="WP_106380184.1">
    <property type="nucleotide sequence ID" value="NZ_CP022513.1"/>
</dbReference>
<evidence type="ECO:0000313" key="3">
    <source>
        <dbReference type="Proteomes" id="UP000239216"/>
    </source>
</evidence>
<gene>
    <name evidence="2" type="ORF">CG003_02475</name>
</gene>
<dbReference type="NCBIfam" id="NF045726">
    <property type="entry name" value="XXplasma_LP"/>
    <property type="match status" value="1"/>
</dbReference>